<protein>
    <submittedName>
        <fullName evidence="1">Uncharacterized protein</fullName>
    </submittedName>
</protein>
<name>A0A4R6GIS3_9BURK</name>
<reference evidence="1 2" key="1">
    <citation type="submission" date="2019-03" db="EMBL/GenBank/DDBJ databases">
        <title>Genomic Encyclopedia of Type Strains, Phase IV (KMG-IV): sequencing the most valuable type-strain genomes for metagenomic binning, comparative biology and taxonomic classification.</title>
        <authorList>
            <person name="Goeker M."/>
        </authorList>
    </citation>
    <scope>NUCLEOTIDE SEQUENCE [LARGE SCALE GENOMIC DNA]</scope>
    <source>
        <strain evidence="1 2">DSM 18555</strain>
    </source>
</reference>
<evidence type="ECO:0000313" key="2">
    <source>
        <dbReference type="Proteomes" id="UP000294737"/>
    </source>
</evidence>
<gene>
    <name evidence="1" type="ORF">EV677_1492</name>
</gene>
<sequence length="67" mass="7496">MKIARKPHQKVTANSNLTVADHSHKSMHHYFSCEELGGNQWSSGHTVFLLGNDAQARDIAAIFIFMV</sequence>
<accession>A0A4R6GIS3</accession>
<dbReference type="AlphaFoldDB" id="A0A4R6GIS3"/>
<dbReference type="Proteomes" id="UP000294737">
    <property type="component" value="Unassembled WGS sequence"/>
</dbReference>
<keyword evidence="2" id="KW-1185">Reference proteome</keyword>
<comment type="caution">
    <text evidence="1">The sequence shown here is derived from an EMBL/GenBank/DDBJ whole genome shotgun (WGS) entry which is preliminary data.</text>
</comment>
<proteinExistence type="predicted"/>
<dbReference type="EMBL" id="SNWF01000004">
    <property type="protein sequence ID" value="TDN94929.1"/>
    <property type="molecule type" value="Genomic_DNA"/>
</dbReference>
<organism evidence="1 2">
    <name type="scientific">Herminiimonas fonticola</name>
    <dbReference type="NCBI Taxonomy" id="303380"/>
    <lineage>
        <taxon>Bacteria</taxon>
        <taxon>Pseudomonadati</taxon>
        <taxon>Pseudomonadota</taxon>
        <taxon>Betaproteobacteria</taxon>
        <taxon>Burkholderiales</taxon>
        <taxon>Oxalobacteraceae</taxon>
        <taxon>Herminiimonas</taxon>
    </lineage>
</organism>
<evidence type="ECO:0000313" key="1">
    <source>
        <dbReference type="EMBL" id="TDN94929.1"/>
    </source>
</evidence>